<reference evidence="3" key="1">
    <citation type="journal article" date="2011" name="J. Bacteriol.">
        <title>Genome sequences of eight morphologically diverse alphaproteobacteria.</title>
        <authorList>
            <consortium name="US DOE Joint Genome Institute"/>
            <person name="Brown P.J."/>
            <person name="Kysela D.T."/>
            <person name="Buechlein A."/>
            <person name="Hemmerich C."/>
            <person name="Brun Y.V."/>
        </authorList>
    </citation>
    <scope>NUCLEOTIDE SEQUENCE [LARGE SCALE GENOMIC DNA]</scope>
    <source>
        <strain evidence="3">ATCC 17100 / ATH 3.1.1 / DSM 162 / LMG 4299</strain>
    </source>
</reference>
<dbReference type="eggNOG" id="COG2710">
    <property type="taxonomic scope" value="Bacteria"/>
</dbReference>
<accession>E3I4U2</accession>
<gene>
    <name evidence="2" type="ordered locus">Rvan_3591</name>
</gene>
<evidence type="ECO:0000313" key="3">
    <source>
        <dbReference type="Proteomes" id="UP000001399"/>
    </source>
</evidence>
<evidence type="ECO:0000313" key="2">
    <source>
        <dbReference type="EMBL" id="ADP72764.1"/>
    </source>
</evidence>
<dbReference type="Proteomes" id="UP000001399">
    <property type="component" value="Chromosome"/>
</dbReference>
<dbReference type="SUPFAM" id="SSF53807">
    <property type="entry name" value="Helical backbone' metal receptor"/>
    <property type="match status" value="1"/>
</dbReference>
<dbReference type="HOGENOM" id="CLU_025876_4_0_5"/>
<dbReference type="Gene3D" id="3.40.50.1980">
    <property type="entry name" value="Nitrogenase molybdenum iron protein domain"/>
    <property type="match status" value="3"/>
</dbReference>
<evidence type="ECO:0000259" key="1">
    <source>
        <dbReference type="Pfam" id="PF00148"/>
    </source>
</evidence>
<name>E3I4U2_RHOVT</name>
<dbReference type="InterPro" id="IPR000510">
    <property type="entry name" value="Nase/OxRdtase_comp1"/>
</dbReference>
<dbReference type="PANTHER" id="PTHR33712">
    <property type="entry name" value="LIGHT-INDEPENDENT PROTOCHLOROPHYLLIDE REDUCTASE SUBUNIT B"/>
    <property type="match status" value="1"/>
</dbReference>
<protein>
    <submittedName>
        <fullName evidence="2">Oxidoreductase/nitrogenase component 1</fullName>
    </submittedName>
</protein>
<keyword evidence="3" id="KW-1185">Reference proteome</keyword>
<sequence length="461" mass="51255">MALLALKPRAASDTKAEEAEATHIELVRYACAIGAMQSAAAIPRVVPITHCGPGCADKQYMNIAFYNGYQSAGYGGGPVVPSTNASQREVIFGGAERLRELIESSLKVIDADLFVVLTGCIPDLVGDDVGSVVRDFQKRGVPIVYAETGGFRGNNFTGHEAVSQAIIEQYLEPWDGTRDAKTVNLWSLLPYHNTFWRGDLEEIKRLLEGIGLKVNVLFGPDSAGVSEWRDIPKAGFNLVLSPWLNLSTAKLLKEKYDQPLLHIPVLPIGARQSAAFLREVAAFAKLPEKHVESFIETEEQRYYTYIDGFTDFYSEYWWGLPAKFAVAGDSAYNLALTKFLVTQLGLIPAKQIVTEDPPLEYRDAIRDEFRRIDHDVSVEVEFLEDSYRIHEAIRGADFGQKPPIIFGTTWERDLVKEMKGSIVEVGFPTSYEVVLSRSYVGYRGALTLLERIYSTVVSHSA</sequence>
<feature type="domain" description="Nitrogenase/oxidoreductase component 1" evidence="1">
    <location>
        <begin position="32"/>
        <end position="456"/>
    </location>
</feature>
<dbReference type="GO" id="GO:0016491">
    <property type="term" value="F:oxidoreductase activity"/>
    <property type="evidence" value="ECO:0007669"/>
    <property type="project" value="InterPro"/>
</dbReference>
<dbReference type="RefSeq" id="WP_013421122.1">
    <property type="nucleotide sequence ID" value="NC_014664.1"/>
</dbReference>
<dbReference type="CDD" id="cd01971">
    <property type="entry name" value="Nitrogenase_VnfN_like"/>
    <property type="match status" value="1"/>
</dbReference>
<dbReference type="PANTHER" id="PTHR33712:SF7">
    <property type="entry name" value="LIGHT-INDEPENDENT PROTOCHLOROPHYLLIDE REDUCTASE SUBUNIT B"/>
    <property type="match status" value="1"/>
</dbReference>
<dbReference type="KEGG" id="rva:Rvan_3591"/>
<proteinExistence type="predicted"/>
<dbReference type="InterPro" id="IPR050152">
    <property type="entry name" value="ChlB/BchB/BchZ"/>
</dbReference>
<dbReference type="STRING" id="648757.Rvan_3591"/>
<dbReference type="EMBL" id="CP002292">
    <property type="protein sequence ID" value="ADP72764.1"/>
    <property type="molecule type" value="Genomic_DNA"/>
</dbReference>
<dbReference type="Pfam" id="PF00148">
    <property type="entry name" value="Oxidored_nitro"/>
    <property type="match status" value="1"/>
</dbReference>
<dbReference type="OrthoDB" id="9802175at2"/>
<dbReference type="AlphaFoldDB" id="E3I4U2"/>
<organism evidence="2 3">
    <name type="scientific">Rhodomicrobium vannielii (strain ATCC 17100 / DSM 162 / LMG 4299 / NCIMB 10020 / ATH 3.1.1)</name>
    <dbReference type="NCBI Taxonomy" id="648757"/>
    <lineage>
        <taxon>Bacteria</taxon>
        <taxon>Pseudomonadati</taxon>
        <taxon>Pseudomonadota</taxon>
        <taxon>Alphaproteobacteria</taxon>
        <taxon>Hyphomicrobiales</taxon>
        <taxon>Hyphomicrobiaceae</taxon>
        <taxon>Rhodomicrobium</taxon>
    </lineage>
</organism>